<feature type="transmembrane region" description="Helical" evidence="1">
    <location>
        <begin position="200"/>
        <end position="220"/>
    </location>
</feature>
<dbReference type="AlphaFoldDB" id="A8PFJ8"/>
<feature type="transmembrane region" description="Helical" evidence="1">
    <location>
        <begin position="158"/>
        <end position="179"/>
    </location>
</feature>
<evidence type="ECO:0000313" key="4">
    <source>
        <dbReference type="Proteomes" id="UP000001861"/>
    </source>
</evidence>
<dbReference type="RefSeq" id="XP_001841078.2">
    <property type="nucleotide sequence ID" value="XM_001841026.2"/>
</dbReference>
<dbReference type="eggNOG" id="ENOG502SQQU">
    <property type="taxonomic scope" value="Eukaryota"/>
</dbReference>
<reference evidence="3 4" key="1">
    <citation type="journal article" date="2010" name="Proc. Natl. Acad. Sci. U.S.A.">
        <title>Insights into evolution of multicellular fungi from the assembled chromosomes of the mushroom Coprinopsis cinerea (Coprinus cinereus).</title>
        <authorList>
            <person name="Stajich J.E."/>
            <person name="Wilke S.K."/>
            <person name="Ahren D."/>
            <person name="Au C.H."/>
            <person name="Birren B.W."/>
            <person name="Borodovsky M."/>
            <person name="Burns C."/>
            <person name="Canback B."/>
            <person name="Casselton L.A."/>
            <person name="Cheng C.K."/>
            <person name="Deng J."/>
            <person name="Dietrich F.S."/>
            <person name="Fargo D.C."/>
            <person name="Farman M.L."/>
            <person name="Gathman A.C."/>
            <person name="Goldberg J."/>
            <person name="Guigo R."/>
            <person name="Hoegger P.J."/>
            <person name="Hooker J.B."/>
            <person name="Huggins A."/>
            <person name="James T.Y."/>
            <person name="Kamada T."/>
            <person name="Kilaru S."/>
            <person name="Kodira C."/>
            <person name="Kues U."/>
            <person name="Kupfer D."/>
            <person name="Kwan H.S."/>
            <person name="Lomsadze A."/>
            <person name="Li W."/>
            <person name="Lilly W.W."/>
            <person name="Ma L.J."/>
            <person name="Mackey A.J."/>
            <person name="Manning G."/>
            <person name="Martin F."/>
            <person name="Muraguchi H."/>
            <person name="Natvig D.O."/>
            <person name="Palmerini H."/>
            <person name="Ramesh M.A."/>
            <person name="Rehmeyer C.J."/>
            <person name="Roe B.A."/>
            <person name="Shenoy N."/>
            <person name="Stanke M."/>
            <person name="Ter-Hovhannisyan V."/>
            <person name="Tunlid A."/>
            <person name="Velagapudi R."/>
            <person name="Vision T.J."/>
            <person name="Zeng Q."/>
            <person name="Zolan M.E."/>
            <person name="Pukkila P.J."/>
        </authorList>
    </citation>
    <scope>NUCLEOTIDE SEQUENCE [LARGE SCALE GENOMIC DNA]</scope>
    <source>
        <strain evidence="4">Okayama-7 / 130 / ATCC MYA-4618 / FGSC 9003</strain>
    </source>
</reference>
<sequence>MSAVPSLHNTIGAIQICSLVSIFLFGVLTLQSHLYFMHYPRDKWFIKALVTITWLLELGHSICVAGEVYRVTITYYGQPEELGRIPLLPVSVTFGAVITLLVHAFFSLRIYRLFPPPYHYLGVFILLASLIPFVGKLYASAQALKNPVVSELEKQWGWLAIALFFCDAGMDVLLSGSLVGYLCKQRGSPFRRTTDLVDRLIQYTVCTALLPCLTSLAAAISTPVGHSIQGFEERTSLTEGPMFIRLVDLEAIWLAIYTCLAKLYSNSVLAALNSRKTLRSRLSPTEIVSLPELGIKDSQAPPTSERIHSAIRFSASPVKGQREPTRGESDAELSTVWTTSEMGDRGDIHGVFLI</sequence>
<proteinExistence type="predicted"/>
<dbReference type="OrthoDB" id="2535105at2759"/>
<dbReference type="KEGG" id="cci:CC1G_04922"/>
<feature type="transmembrane region" description="Helical" evidence="1">
    <location>
        <begin position="118"/>
        <end position="138"/>
    </location>
</feature>
<dbReference type="InterPro" id="IPR045339">
    <property type="entry name" value="DUF6534"/>
</dbReference>
<protein>
    <recommendedName>
        <fullName evidence="2">DUF6534 domain-containing protein</fullName>
    </recommendedName>
</protein>
<keyword evidence="1" id="KW-1133">Transmembrane helix</keyword>
<organism evidence="3 4">
    <name type="scientific">Coprinopsis cinerea (strain Okayama-7 / 130 / ATCC MYA-4618 / FGSC 9003)</name>
    <name type="common">Inky cap fungus</name>
    <name type="synonym">Hormographiella aspergillata</name>
    <dbReference type="NCBI Taxonomy" id="240176"/>
    <lineage>
        <taxon>Eukaryota</taxon>
        <taxon>Fungi</taxon>
        <taxon>Dikarya</taxon>
        <taxon>Basidiomycota</taxon>
        <taxon>Agaricomycotina</taxon>
        <taxon>Agaricomycetes</taxon>
        <taxon>Agaricomycetidae</taxon>
        <taxon>Agaricales</taxon>
        <taxon>Agaricineae</taxon>
        <taxon>Psathyrellaceae</taxon>
        <taxon>Coprinopsis</taxon>
    </lineage>
</organism>
<dbReference type="HOGENOM" id="CLU_046025_0_1_1"/>
<dbReference type="EMBL" id="AACS02000002">
    <property type="protein sequence ID" value="EAU80812.2"/>
    <property type="molecule type" value="Genomic_DNA"/>
</dbReference>
<gene>
    <name evidence="3" type="ORF">CC1G_04922</name>
</gene>
<dbReference type="STRING" id="240176.A8PFJ8"/>
<evidence type="ECO:0000259" key="2">
    <source>
        <dbReference type="Pfam" id="PF20152"/>
    </source>
</evidence>
<keyword evidence="1" id="KW-0812">Transmembrane</keyword>
<dbReference type="InParanoid" id="A8PFJ8"/>
<evidence type="ECO:0000256" key="1">
    <source>
        <dbReference type="SAM" id="Phobius"/>
    </source>
</evidence>
<feature type="transmembrane region" description="Helical" evidence="1">
    <location>
        <begin position="88"/>
        <end position="106"/>
    </location>
</feature>
<dbReference type="PANTHER" id="PTHR40465">
    <property type="entry name" value="CHROMOSOME 1, WHOLE GENOME SHOTGUN SEQUENCE"/>
    <property type="match status" value="1"/>
</dbReference>
<evidence type="ECO:0000313" key="3">
    <source>
        <dbReference type="EMBL" id="EAU80812.2"/>
    </source>
</evidence>
<dbReference type="Proteomes" id="UP000001861">
    <property type="component" value="Unassembled WGS sequence"/>
</dbReference>
<feature type="transmembrane region" description="Helical" evidence="1">
    <location>
        <begin position="12"/>
        <end position="36"/>
    </location>
</feature>
<feature type="domain" description="DUF6534" evidence="2">
    <location>
        <begin position="169"/>
        <end position="276"/>
    </location>
</feature>
<accession>A8PFJ8</accession>
<feature type="transmembrane region" description="Helical" evidence="1">
    <location>
        <begin position="251"/>
        <end position="272"/>
    </location>
</feature>
<keyword evidence="4" id="KW-1185">Reference proteome</keyword>
<dbReference type="VEuPathDB" id="FungiDB:CC1G_04922"/>
<keyword evidence="1" id="KW-0472">Membrane</keyword>
<dbReference type="PANTHER" id="PTHR40465:SF1">
    <property type="entry name" value="DUF6534 DOMAIN-CONTAINING PROTEIN"/>
    <property type="match status" value="1"/>
</dbReference>
<name>A8PFJ8_COPC7</name>
<dbReference type="Pfam" id="PF20152">
    <property type="entry name" value="DUF6534"/>
    <property type="match status" value="1"/>
</dbReference>
<comment type="caution">
    <text evidence="3">The sequence shown here is derived from an EMBL/GenBank/DDBJ whole genome shotgun (WGS) entry which is preliminary data.</text>
</comment>
<dbReference type="GeneID" id="6017742"/>